<organism evidence="6 7">
    <name type="scientific">Streptosporangium roseum (strain ATCC 12428 / DSM 43021 / JCM 3005 / KCTC 9067 / NCIMB 10171 / NRRL 2505 / NI 9100)</name>
    <dbReference type="NCBI Taxonomy" id="479432"/>
    <lineage>
        <taxon>Bacteria</taxon>
        <taxon>Bacillati</taxon>
        <taxon>Actinomycetota</taxon>
        <taxon>Actinomycetes</taxon>
        <taxon>Streptosporangiales</taxon>
        <taxon>Streptosporangiaceae</taxon>
        <taxon>Streptosporangium</taxon>
    </lineage>
</organism>
<dbReference type="GO" id="GO:0000976">
    <property type="term" value="F:transcription cis-regulatory region binding"/>
    <property type="evidence" value="ECO:0007669"/>
    <property type="project" value="TreeGrafter"/>
</dbReference>
<keyword evidence="1" id="KW-0805">Transcription regulation</keyword>
<keyword evidence="3" id="KW-0804">Transcription</keyword>
<dbReference type="SUPFAM" id="SSF46689">
    <property type="entry name" value="Homeodomain-like"/>
    <property type="match status" value="1"/>
</dbReference>
<evidence type="ECO:0000256" key="1">
    <source>
        <dbReference type="ARBA" id="ARBA00023015"/>
    </source>
</evidence>
<dbReference type="HOGENOM" id="CLU_069356_3_0_11"/>
<evidence type="ECO:0000313" key="6">
    <source>
        <dbReference type="EMBL" id="ACZ86994.1"/>
    </source>
</evidence>
<keyword evidence="7" id="KW-1185">Reference proteome</keyword>
<gene>
    <name evidence="6" type="ordered locus">Sros_4086</name>
</gene>
<dbReference type="eggNOG" id="COG1309">
    <property type="taxonomic scope" value="Bacteria"/>
</dbReference>
<evidence type="ECO:0000256" key="2">
    <source>
        <dbReference type="ARBA" id="ARBA00023125"/>
    </source>
</evidence>
<dbReference type="InterPro" id="IPR001647">
    <property type="entry name" value="HTH_TetR"/>
</dbReference>
<dbReference type="GO" id="GO:0003700">
    <property type="term" value="F:DNA-binding transcription factor activity"/>
    <property type="evidence" value="ECO:0007669"/>
    <property type="project" value="TreeGrafter"/>
</dbReference>
<dbReference type="InterPro" id="IPR050109">
    <property type="entry name" value="HTH-type_TetR-like_transc_reg"/>
</dbReference>
<dbReference type="Pfam" id="PF00440">
    <property type="entry name" value="TetR_N"/>
    <property type="match status" value="1"/>
</dbReference>
<name>D2AWJ8_STRRD</name>
<dbReference type="OrthoDB" id="3682047at2"/>
<protein>
    <submittedName>
        <fullName evidence="6">Transcriptional regulator, TetR family</fullName>
    </submittedName>
</protein>
<dbReference type="PROSITE" id="PS50977">
    <property type="entry name" value="HTH_TETR_2"/>
    <property type="match status" value="1"/>
</dbReference>
<dbReference type="STRING" id="479432.Sros_4086"/>
<evidence type="ECO:0000256" key="4">
    <source>
        <dbReference type="PROSITE-ProRule" id="PRU00335"/>
    </source>
</evidence>
<dbReference type="Gene3D" id="1.10.357.10">
    <property type="entry name" value="Tetracycline Repressor, domain 2"/>
    <property type="match status" value="1"/>
</dbReference>
<feature type="domain" description="HTH tetR-type" evidence="5">
    <location>
        <begin position="10"/>
        <end position="70"/>
    </location>
</feature>
<dbReference type="PANTHER" id="PTHR30055:SF234">
    <property type="entry name" value="HTH-TYPE TRANSCRIPTIONAL REGULATOR BETI"/>
    <property type="match status" value="1"/>
</dbReference>
<dbReference type="EMBL" id="CP001814">
    <property type="protein sequence ID" value="ACZ86994.1"/>
    <property type="molecule type" value="Genomic_DNA"/>
</dbReference>
<dbReference type="InterPro" id="IPR009057">
    <property type="entry name" value="Homeodomain-like_sf"/>
</dbReference>
<dbReference type="KEGG" id="sro:Sros_4086"/>
<sequence length="237" mass="26565">MAEPRHAGQDARADRILDAAKDLLLRWGYRRVTIDEIAKHAGVGKGTVYLHWRTREQLFLAVGAREAVAMIEAVVAAMRADPAQIALHRYMRRFFVEAMRRPVLRAIFTRDDETLGKFLSSPSRKPLESAKLVASREYLGVLIEHHLLREGLRPEELDYSLPTIVFGFFAIEPLLPPGIELGLEDKADHLADTLRRTFEPAAPLSMADLAAAAAKVIEIFERLALDYRDAARGITGE</sequence>
<dbReference type="PANTHER" id="PTHR30055">
    <property type="entry name" value="HTH-TYPE TRANSCRIPTIONAL REGULATOR RUTR"/>
    <property type="match status" value="1"/>
</dbReference>
<proteinExistence type="predicted"/>
<evidence type="ECO:0000256" key="3">
    <source>
        <dbReference type="ARBA" id="ARBA00023163"/>
    </source>
</evidence>
<dbReference type="AlphaFoldDB" id="D2AWJ8"/>
<evidence type="ECO:0000259" key="5">
    <source>
        <dbReference type="PROSITE" id="PS50977"/>
    </source>
</evidence>
<reference evidence="6 7" key="1">
    <citation type="journal article" date="2010" name="Stand. Genomic Sci.">
        <title>Complete genome sequence of Streptosporangium roseum type strain (NI 9100).</title>
        <authorList>
            <person name="Nolan M."/>
            <person name="Sikorski J."/>
            <person name="Jando M."/>
            <person name="Lucas S."/>
            <person name="Lapidus A."/>
            <person name="Glavina Del Rio T."/>
            <person name="Chen F."/>
            <person name="Tice H."/>
            <person name="Pitluck S."/>
            <person name="Cheng J.F."/>
            <person name="Chertkov O."/>
            <person name="Sims D."/>
            <person name="Meincke L."/>
            <person name="Brettin T."/>
            <person name="Han C."/>
            <person name="Detter J.C."/>
            <person name="Bruce D."/>
            <person name="Goodwin L."/>
            <person name="Land M."/>
            <person name="Hauser L."/>
            <person name="Chang Y.J."/>
            <person name="Jeffries C.D."/>
            <person name="Ivanova N."/>
            <person name="Mavromatis K."/>
            <person name="Mikhailova N."/>
            <person name="Chen A."/>
            <person name="Palaniappan K."/>
            <person name="Chain P."/>
            <person name="Rohde M."/>
            <person name="Goker M."/>
            <person name="Bristow J."/>
            <person name="Eisen J.A."/>
            <person name="Markowitz V."/>
            <person name="Hugenholtz P."/>
            <person name="Kyrpides N.C."/>
            <person name="Klenk H.P."/>
        </authorList>
    </citation>
    <scope>NUCLEOTIDE SEQUENCE [LARGE SCALE GENOMIC DNA]</scope>
    <source>
        <strain evidence="7">ATCC 12428 / DSM 43021 / JCM 3005 / NI 9100</strain>
    </source>
</reference>
<dbReference type="RefSeq" id="WP_012890736.1">
    <property type="nucleotide sequence ID" value="NC_013595.1"/>
</dbReference>
<feature type="DNA-binding region" description="H-T-H motif" evidence="4">
    <location>
        <begin position="33"/>
        <end position="52"/>
    </location>
</feature>
<keyword evidence="2 4" id="KW-0238">DNA-binding</keyword>
<accession>D2AWJ8</accession>
<dbReference type="PRINTS" id="PR00455">
    <property type="entry name" value="HTHTETR"/>
</dbReference>
<evidence type="ECO:0000313" key="7">
    <source>
        <dbReference type="Proteomes" id="UP000002029"/>
    </source>
</evidence>
<dbReference type="Proteomes" id="UP000002029">
    <property type="component" value="Chromosome"/>
</dbReference>